<evidence type="ECO:0000313" key="3">
    <source>
        <dbReference type="EMBL" id="EMJ76937.1"/>
    </source>
</evidence>
<accession>M6BB55</accession>
<feature type="domain" description="DUF374" evidence="2">
    <location>
        <begin position="95"/>
        <end position="163"/>
    </location>
</feature>
<proteinExistence type="predicted"/>
<dbReference type="CDD" id="cd07983">
    <property type="entry name" value="LPLAT_DUF374-like"/>
    <property type="match status" value="1"/>
</dbReference>
<sequence length="260" mass="30093">MKRIITQKRDDEFPNSEKSRAYMEERSVTHKNEKQSLKRKFLIWFIPFLVVNLQKLIGFTSRRINIGNESIEKIRREKKPYILSIWHTNVLYSPYLNRNLGVVVLISESKDGDFINQVVHRFGNCSVRGSSSKGGSRALKALVTHLKKNLPAAITPDGPRGPALVVQPGLIASAQISQVPIVPFHYECTRQWVAERSWDKHRIPKPFTTFVVSYGESIYIPRDLDEKGFEEARLKVEKAMLENRQRSIDKAEELRKRQYS</sequence>
<reference evidence="3 4" key="1">
    <citation type="submission" date="2013-01" db="EMBL/GenBank/DDBJ databases">
        <authorList>
            <person name="Harkins D.M."/>
            <person name="Durkin A.S."/>
            <person name="Brinkac L.M."/>
            <person name="Haft D.H."/>
            <person name="Selengut J.D."/>
            <person name="Sanka R."/>
            <person name="DePew J."/>
            <person name="Purushe J."/>
            <person name="Galloway R.L."/>
            <person name="Vinetz J.M."/>
            <person name="Sutton G.G."/>
            <person name="Nierman W.C."/>
            <person name="Fouts D.E."/>
        </authorList>
    </citation>
    <scope>NUCLEOTIDE SEQUENCE [LARGE SCALE GENOMIC DNA]</scope>
    <source>
        <strain evidence="3 4">Sponselee CDC</strain>
    </source>
</reference>
<dbReference type="Pfam" id="PF04028">
    <property type="entry name" value="DUF374"/>
    <property type="match status" value="1"/>
</dbReference>
<feature type="transmembrane region" description="Helical" evidence="1">
    <location>
        <begin position="41"/>
        <end position="59"/>
    </location>
</feature>
<evidence type="ECO:0000259" key="2">
    <source>
        <dbReference type="Pfam" id="PF04028"/>
    </source>
</evidence>
<dbReference type="Proteomes" id="UP000011873">
    <property type="component" value="Unassembled WGS sequence"/>
</dbReference>
<dbReference type="EMBL" id="ANMU01000195">
    <property type="protein sequence ID" value="EMJ76937.1"/>
    <property type="molecule type" value="Genomic_DNA"/>
</dbReference>
<dbReference type="PATRIC" id="fig|1218567.3.peg.4554"/>
<organism evidence="3 4">
    <name type="scientific">Leptospira borgpetersenii serovar Hardjo-bovis str. Sponselee</name>
    <dbReference type="NCBI Taxonomy" id="1303729"/>
    <lineage>
        <taxon>Bacteria</taxon>
        <taxon>Pseudomonadati</taxon>
        <taxon>Spirochaetota</taxon>
        <taxon>Spirochaetia</taxon>
        <taxon>Leptospirales</taxon>
        <taxon>Leptospiraceae</taxon>
        <taxon>Leptospira</taxon>
    </lineage>
</organism>
<protein>
    <submittedName>
        <fullName evidence="3">PF04028 domain protein</fullName>
    </submittedName>
</protein>
<dbReference type="InterPro" id="IPR007172">
    <property type="entry name" value="DUF374"/>
</dbReference>
<gene>
    <name evidence="3" type="ORF">LEP1GSC016_4371</name>
</gene>
<evidence type="ECO:0000256" key="1">
    <source>
        <dbReference type="SAM" id="Phobius"/>
    </source>
</evidence>
<keyword evidence="1" id="KW-1133">Transmembrane helix</keyword>
<keyword evidence="1" id="KW-0812">Transmembrane</keyword>
<comment type="caution">
    <text evidence="3">The sequence shown here is derived from an EMBL/GenBank/DDBJ whole genome shotgun (WGS) entry which is preliminary data.</text>
</comment>
<evidence type="ECO:0000313" key="4">
    <source>
        <dbReference type="Proteomes" id="UP000011873"/>
    </source>
</evidence>
<keyword evidence="1" id="KW-0472">Membrane</keyword>
<name>M6BB55_LEPBO</name>
<dbReference type="AlphaFoldDB" id="M6BB55"/>